<dbReference type="Proteomes" id="UP000789396">
    <property type="component" value="Unassembled WGS sequence"/>
</dbReference>
<dbReference type="InterPro" id="IPR038765">
    <property type="entry name" value="Papain-like_cys_pep_sf"/>
</dbReference>
<dbReference type="Gene3D" id="1.10.418.20">
    <property type="match status" value="1"/>
</dbReference>
<reference evidence="2" key="1">
    <citation type="submission" date="2021-06" db="EMBL/GenBank/DDBJ databases">
        <authorList>
            <person name="Kallberg Y."/>
            <person name="Tangrot J."/>
            <person name="Rosling A."/>
        </authorList>
    </citation>
    <scope>NUCLEOTIDE SEQUENCE</scope>
    <source>
        <strain evidence="2">IN212</strain>
    </source>
</reference>
<keyword evidence="3" id="KW-1185">Reference proteome</keyword>
<feature type="coiled-coil region" evidence="1">
    <location>
        <begin position="332"/>
        <end position="370"/>
    </location>
</feature>
<gene>
    <name evidence="2" type="ORF">RFULGI_LOCUS151</name>
</gene>
<dbReference type="OrthoDB" id="1412418at2759"/>
<evidence type="ECO:0000313" key="2">
    <source>
        <dbReference type="EMBL" id="CAG8449473.1"/>
    </source>
</evidence>
<evidence type="ECO:0000256" key="1">
    <source>
        <dbReference type="SAM" id="Coils"/>
    </source>
</evidence>
<dbReference type="SUPFAM" id="SSF54001">
    <property type="entry name" value="Cysteine proteinases"/>
    <property type="match status" value="1"/>
</dbReference>
<protein>
    <submittedName>
        <fullName evidence="2">17229_t:CDS:1</fullName>
    </submittedName>
</protein>
<organism evidence="2 3">
    <name type="scientific">Racocetra fulgida</name>
    <dbReference type="NCBI Taxonomy" id="60492"/>
    <lineage>
        <taxon>Eukaryota</taxon>
        <taxon>Fungi</taxon>
        <taxon>Fungi incertae sedis</taxon>
        <taxon>Mucoromycota</taxon>
        <taxon>Glomeromycotina</taxon>
        <taxon>Glomeromycetes</taxon>
        <taxon>Diversisporales</taxon>
        <taxon>Gigasporaceae</taxon>
        <taxon>Racocetra</taxon>
    </lineage>
</organism>
<evidence type="ECO:0000313" key="3">
    <source>
        <dbReference type="Proteomes" id="UP000789396"/>
    </source>
</evidence>
<name>A0A9N8VB47_9GLOM</name>
<comment type="caution">
    <text evidence="2">The sequence shown here is derived from an EMBL/GenBank/DDBJ whole genome shotgun (WGS) entry which is preliminary data.</text>
</comment>
<dbReference type="AlphaFoldDB" id="A0A9N8VB47"/>
<feature type="coiled-coil region" evidence="1">
    <location>
        <begin position="249"/>
        <end position="283"/>
    </location>
</feature>
<sequence>MHYVTDSAVEEDEEKNIYLGNIFCLRTDLANIYHANELAKRLKENKADAKDKEQLEKFKNEVDNEAKQVKPLIAYLTNEQVADQIDTTTLKGEKQNNGHDCGVYLCLYIKELMEFETRQDNSTQTLALTRKYGAEIIEEFQAEADANSSPSASQYPKLIEDALKQGNEAINSPYTLKLLPLVKKLLEPNPSTTTGLGTDGHICPYLELPKVEEKFRQQFQGEIKDLKNSERTNNLSELNQKLSDETYAKNDYLNQLNQSQNEIKRLEEELANERNLKENWHRECGKIMEMLGNSNHPINNLSHLASLLQGKNLYQIIEANRNLRDAINSLIRQHQVNSLEELSQKIIRTEQELANELNSLNIQLRRSRINIKAIYEYYITKKGSKLDTDDKSIKVLEDKILTLIGQDFDSEQIIGLRDLFVYNGLPNTYNFIEEVTSLTNNHKIKSLENEAKALKLDLEQNIPEELEEKVNKISPLLLTSALPETQQFIENGILEKNKKLEDALNEVGIDPNDADVGKKIAMLKGLEERVIELYGKDYKEILKVQE</sequence>
<dbReference type="EMBL" id="CAJVPZ010000020">
    <property type="protein sequence ID" value="CAG8449473.1"/>
    <property type="molecule type" value="Genomic_DNA"/>
</dbReference>
<keyword evidence="1" id="KW-0175">Coiled coil</keyword>
<accession>A0A9N8VB47</accession>
<proteinExistence type="predicted"/>